<keyword evidence="10" id="KW-1185">Reference proteome</keyword>
<keyword evidence="6" id="KW-0472">Membrane</keyword>
<dbReference type="InterPro" id="IPR005467">
    <property type="entry name" value="His_kinase_dom"/>
</dbReference>
<dbReference type="Gene3D" id="1.10.287.130">
    <property type="match status" value="1"/>
</dbReference>
<dbReference type="SMART" id="SM00387">
    <property type="entry name" value="HATPase_c"/>
    <property type="match status" value="1"/>
</dbReference>
<dbReference type="SUPFAM" id="SSF47384">
    <property type="entry name" value="Homodimeric domain of signal transducing histidine kinase"/>
    <property type="match status" value="1"/>
</dbReference>
<reference evidence="9" key="1">
    <citation type="journal article" date="2014" name="Int. J. Syst. Evol. Microbiol.">
        <title>Complete genome of a new Firmicutes species belonging to the dominant human colonic microbiota ('Ruminococcus bicirculans') reveals two chromosomes and a selective capacity to utilize plant glucans.</title>
        <authorList>
            <consortium name="NISC Comparative Sequencing Program"/>
            <person name="Wegmann U."/>
            <person name="Louis P."/>
            <person name="Goesmann A."/>
            <person name="Henrissat B."/>
            <person name="Duncan S.H."/>
            <person name="Flint H.J."/>
        </authorList>
    </citation>
    <scope>NUCLEOTIDE SEQUENCE</scope>
    <source>
        <strain evidence="9">NBRC 108216</strain>
    </source>
</reference>
<keyword evidence="3" id="KW-0597">Phosphoprotein</keyword>
<evidence type="ECO:0000256" key="2">
    <source>
        <dbReference type="ARBA" id="ARBA00012438"/>
    </source>
</evidence>
<evidence type="ECO:0000313" key="10">
    <source>
        <dbReference type="Proteomes" id="UP001161390"/>
    </source>
</evidence>
<dbReference type="InterPro" id="IPR013656">
    <property type="entry name" value="PAS_4"/>
</dbReference>
<dbReference type="EC" id="2.7.13.3" evidence="2"/>
<dbReference type="InterPro" id="IPR050351">
    <property type="entry name" value="BphY/WalK/GraS-like"/>
</dbReference>
<feature type="domain" description="PAS" evidence="8">
    <location>
        <begin position="1"/>
        <end position="71"/>
    </location>
</feature>
<dbReference type="PANTHER" id="PTHR42878:SF15">
    <property type="entry name" value="BACTERIOPHYTOCHROME"/>
    <property type="match status" value="1"/>
</dbReference>
<evidence type="ECO:0000256" key="5">
    <source>
        <dbReference type="ARBA" id="ARBA00022777"/>
    </source>
</evidence>
<dbReference type="PANTHER" id="PTHR42878">
    <property type="entry name" value="TWO-COMPONENT HISTIDINE KINASE"/>
    <property type="match status" value="1"/>
</dbReference>
<dbReference type="SUPFAM" id="SSF55874">
    <property type="entry name" value="ATPase domain of HSP90 chaperone/DNA topoisomerase II/histidine kinase"/>
    <property type="match status" value="1"/>
</dbReference>
<name>A0ABQ5V4J6_9PROT</name>
<dbReference type="InterPro" id="IPR004358">
    <property type="entry name" value="Sig_transdc_His_kin-like_C"/>
</dbReference>
<dbReference type="RefSeq" id="WP_284374128.1">
    <property type="nucleotide sequence ID" value="NZ_BSNJ01000008.1"/>
</dbReference>
<gene>
    <name evidence="9" type="ORF">GCM10007854_29420</name>
</gene>
<dbReference type="InterPro" id="IPR036890">
    <property type="entry name" value="HATPase_C_sf"/>
</dbReference>
<evidence type="ECO:0000313" key="9">
    <source>
        <dbReference type="EMBL" id="GLQ21987.1"/>
    </source>
</evidence>
<dbReference type="Gene3D" id="3.30.565.10">
    <property type="entry name" value="Histidine kinase-like ATPase, C-terminal domain"/>
    <property type="match status" value="1"/>
</dbReference>
<dbReference type="Proteomes" id="UP001161390">
    <property type="component" value="Unassembled WGS sequence"/>
</dbReference>
<proteinExistence type="predicted"/>
<organism evidence="9 10">
    <name type="scientific">Algimonas porphyrae</name>
    <dbReference type="NCBI Taxonomy" id="1128113"/>
    <lineage>
        <taxon>Bacteria</taxon>
        <taxon>Pseudomonadati</taxon>
        <taxon>Pseudomonadota</taxon>
        <taxon>Alphaproteobacteria</taxon>
        <taxon>Maricaulales</taxon>
        <taxon>Robiginitomaculaceae</taxon>
        <taxon>Algimonas</taxon>
    </lineage>
</organism>
<evidence type="ECO:0000259" key="7">
    <source>
        <dbReference type="PROSITE" id="PS50109"/>
    </source>
</evidence>
<dbReference type="CDD" id="cd00130">
    <property type="entry name" value="PAS"/>
    <property type="match status" value="2"/>
</dbReference>
<dbReference type="Pfam" id="PF02518">
    <property type="entry name" value="HATPase_c"/>
    <property type="match status" value="1"/>
</dbReference>
<dbReference type="Pfam" id="PF08448">
    <property type="entry name" value="PAS_4"/>
    <property type="match status" value="2"/>
</dbReference>
<evidence type="ECO:0000256" key="6">
    <source>
        <dbReference type="ARBA" id="ARBA00023136"/>
    </source>
</evidence>
<dbReference type="EMBL" id="BSNJ01000008">
    <property type="protein sequence ID" value="GLQ21987.1"/>
    <property type="molecule type" value="Genomic_DNA"/>
</dbReference>
<dbReference type="Pfam" id="PF00512">
    <property type="entry name" value="HisKA"/>
    <property type="match status" value="1"/>
</dbReference>
<dbReference type="InterPro" id="IPR003661">
    <property type="entry name" value="HisK_dim/P_dom"/>
</dbReference>
<dbReference type="SUPFAM" id="SSF55785">
    <property type="entry name" value="PYP-like sensor domain (PAS domain)"/>
    <property type="match status" value="2"/>
</dbReference>
<dbReference type="InterPro" id="IPR003594">
    <property type="entry name" value="HATPase_dom"/>
</dbReference>
<dbReference type="InterPro" id="IPR000014">
    <property type="entry name" value="PAS"/>
</dbReference>
<accession>A0ABQ5V4J6</accession>
<keyword evidence="4" id="KW-0808">Transferase</keyword>
<sequence>MSDMFQSILDTHPDYICRFDADRVFTYANQAAVDFFRMDRDALIGSRLLDRVPPDQRSEVDSRLTLLSERSPASTTLHKVMRDQRPVHILWTNIAVYDEGRLVGYQSVGRDVSAETALRREIREQAKTLDRVQRELRMVLDAVPSRIWYKDDKNTILRLNAAAADSMGLSVEETEGQNTYDLFGEAAKAYHDDDLAVINSGVALRGKIEPYTPNEGDPGWVQTDKIPLELNGPEDRRILVVSTDITDLKEKETLLASINRNLDDFASLTSHDLQAPLRKIGISAELLTLEHGEALPDGASEHLEEIERGVRHMRGLIRSFLKFMRASPHEVDFDTVDLGQILEDSAARERDAISDAGGTVILPDGPISVSGNADLLGQVFGNLFQNALKYRSPDRPLRVEVTAQRALQNWVVDVIDNGRGIDSDEHDKVFDLFGRSQPQKGVKGSGIGLALCRRIIALHGGSIDLVERDGPGATFRIHLNARRRNE</sequence>
<evidence type="ECO:0000256" key="4">
    <source>
        <dbReference type="ARBA" id="ARBA00022679"/>
    </source>
</evidence>
<evidence type="ECO:0000256" key="1">
    <source>
        <dbReference type="ARBA" id="ARBA00000085"/>
    </source>
</evidence>
<keyword evidence="5" id="KW-0418">Kinase</keyword>
<dbReference type="NCBIfam" id="TIGR00229">
    <property type="entry name" value="sensory_box"/>
    <property type="match status" value="2"/>
</dbReference>
<dbReference type="PRINTS" id="PR00344">
    <property type="entry name" value="BCTRLSENSOR"/>
</dbReference>
<dbReference type="PROSITE" id="PS50109">
    <property type="entry name" value="HIS_KIN"/>
    <property type="match status" value="1"/>
</dbReference>
<comment type="caution">
    <text evidence="9">The sequence shown here is derived from an EMBL/GenBank/DDBJ whole genome shotgun (WGS) entry which is preliminary data.</text>
</comment>
<dbReference type="SMART" id="SM00091">
    <property type="entry name" value="PAS"/>
    <property type="match status" value="2"/>
</dbReference>
<comment type="catalytic activity">
    <reaction evidence="1">
        <text>ATP + protein L-histidine = ADP + protein N-phospho-L-histidine.</text>
        <dbReference type="EC" id="2.7.13.3"/>
    </reaction>
</comment>
<evidence type="ECO:0000256" key="3">
    <source>
        <dbReference type="ARBA" id="ARBA00022553"/>
    </source>
</evidence>
<dbReference type="PROSITE" id="PS50112">
    <property type="entry name" value="PAS"/>
    <property type="match status" value="2"/>
</dbReference>
<dbReference type="Gene3D" id="3.30.450.20">
    <property type="entry name" value="PAS domain"/>
    <property type="match status" value="2"/>
</dbReference>
<protein>
    <recommendedName>
        <fullName evidence="2">histidine kinase</fullName>
        <ecNumber evidence="2">2.7.13.3</ecNumber>
    </recommendedName>
</protein>
<dbReference type="CDD" id="cd00082">
    <property type="entry name" value="HisKA"/>
    <property type="match status" value="1"/>
</dbReference>
<evidence type="ECO:0000259" key="8">
    <source>
        <dbReference type="PROSITE" id="PS50112"/>
    </source>
</evidence>
<feature type="domain" description="PAS" evidence="8">
    <location>
        <begin position="132"/>
        <end position="211"/>
    </location>
</feature>
<feature type="domain" description="Histidine kinase" evidence="7">
    <location>
        <begin position="268"/>
        <end position="483"/>
    </location>
</feature>
<dbReference type="InterPro" id="IPR035965">
    <property type="entry name" value="PAS-like_dom_sf"/>
</dbReference>
<dbReference type="InterPro" id="IPR036097">
    <property type="entry name" value="HisK_dim/P_sf"/>
</dbReference>
<reference evidence="9" key="2">
    <citation type="submission" date="2023-01" db="EMBL/GenBank/DDBJ databases">
        <title>Draft genome sequence of Algimonas porphyrae strain NBRC 108216.</title>
        <authorList>
            <person name="Sun Q."/>
            <person name="Mori K."/>
        </authorList>
    </citation>
    <scope>NUCLEOTIDE SEQUENCE</scope>
    <source>
        <strain evidence="9">NBRC 108216</strain>
    </source>
</reference>